<protein>
    <submittedName>
        <fullName evidence="1">Uncharacterized protein</fullName>
    </submittedName>
</protein>
<dbReference type="EMBL" id="JANJQO010000376">
    <property type="protein sequence ID" value="KAJ2978429.1"/>
    <property type="molecule type" value="Genomic_DNA"/>
</dbReference>
<reference evidence="1" key="1">
    <citation type="submission" date="2022-08" db="EMBL/GenBank/DDBJ databases">
        <title>Genome Sequence of Lecanicillium fungicola.</title>
        <authorList>
            <person name="Buettner E."/>
        </authorList>
    </citation>
    <scope>NUCLEOTIDE SEQUENCE</scope>
    <source>
        <strain evidence="1">Babe33</strain>
    </source>
</reference>
<sequence length="345" mass="38581">MQATPEERSDPVYDSNDSHTTCNVVSRMALSRELRRSIADIARIEGDNNQLWQSASSLSSINCQYMISGKPGSEFAIDLHDLWFTYYHAARNTVASNPMLDRLIVQILQARELGRLRRTSSADTGVPAAASTSDGVIWADLPFLVPDMTEFWIRDWSTMSSSNLLGFSTFLAKLASIGVCNDRLSGIGLILFRDALETPRPLGAFGEEHAMDEARLSQDVTISKLLPAVNSWLFHAGYKIIQLADMRWSNDTDARGELFRNDPLCSAAMLGGFSPERWIFWLKRLEQIAEQAEAAGDTRLGESARKSMDNMLFILDERDSAVKKMLQEMPGVIRHQPMVQVFGPK</sequence>
<evidence type="ECO:0000313" key="2">
    <source>
        <dbReference type="Proteomes" id="UP001143910"/>
    </source>
</evidence>
<proteinExistence type="predicted"/>
<accession>A0ACC1NJ28</accession>
<name>A0ACC1NJ28_9HYPO</name>
<organism evidence="1 2">
    <name type="scientific">Zarea fungicola</name>
    <dbReference type="NCBI Taxonomy" id="93591"/>
    <lineage>
        <taxon>Eukaryota</taxon>
        <taxon>Fungi</taxon>
        <taxon>Dikarya</taxon>
        <taxon>Ascomycota</taxon>
        <taxon>Pezizomycotina</taxon>
        <taxon>Sordariomycetes</taxon>
        <taxon>Hypocreomycetidae</taxon>
        <taxon>Hypocreales</taxon>
        <taxon>Cordycipitaceae</taxon>
        <taxon>Zarea</taxon>
    </lineage>
</organism>
<comment type="caution">
    <text evidence="1">The sequence shown here is derived from an EMBL/GenBank/DDBJ whole genome shotgun (WGS) entry which is preliminary data.</text>
</comment>
<evidence type="ECO:0000313" key="1">
    <source>
        <dbReference type="EMBL" id="KAJ2978429.1"/>
    </source>
</evidence>
<keyword evidence="2" id="KW-1185">Reference proteome</keyword>
<dbReference type="Proteomes" id="UP001143910">
    <property type="component" value="Unassembled WGS sequence"/>
</dbReference>
<gene>
    <name evidence="1" type="ORF">NQ176_g3821</name>
</gene>